<accession>A0A8I5SZJ8</accession>
<proteinExistence type="predicted"/>
<reference evidence="1 2" key="1">
    <citation type="submission" date="2008-02" db="EMBL/GenBank/DDBJ databases">
        <title>A 6x draft sequence assembly of the Pongo pygmaeus abelii genome.</title>
        <authorList>
            <person name="Wilson R.K."/>
            <person name="Mardis E."/>
        </authorList>
    </citation>
    <scope>NUCLEOTIDE SEQUENCE [LARGE SCALE GENOMIC DNA]</scope>
</reference>
<organism evidence="1 2">
    <name type="scientific">Pongo abelii</name>
    <name type="common">Sumatran orangutan</name>
    <name type="synonym">Pongo pygmaeus abelii</name>
    <dbReference type="NCBI Taxonomy" id="9601"/>
    <lineage>
        <taxon>Eukaryota</taxon>
        <taxon>Metazoa</taxon>
        <taxon>Chordata</taxon>
        <taxon>Craniata</taxon>
        <taxon>Vertebrata</taxon>
        <taxon>Euteleostomi</taxon>
        <taxon>Mammalia</taxon>
        <taxon>Eutheria</taxon>
        <taxon>Euarchontoglires</taxon>
        <taxon>Primates</taxon>
        <taxon>Haplorrhini</taxon>
        <taxon>Catarrhini</taxon>
        <taxon>Hominidae</taxon>
        <taxon>Pongo</taxon>
    </lineage>
</organism>
<gene>
    <name evidence="1" type="primary">HMGN4</name>
</gene>
<protein>
    <submittedName>
        <fullName evidence="1">High mobility group nucleosomal binding domain 4</fullName>
    </submittedName>
</protein>
<evidence type="ECO:0000313" key="1">
    <source>
        <dbReference type="Ensembl" id="ENSPPYP00000026865.1"/>
    </source>
</evidence>
<keyword evidence="2" id="KW-1185">Reference proteome</keyword>
<dbReference type="Proteomes" id="UP000001595">
    <property type="component" value="Chromosome 6"/>
</dbReference>
<dbReference type="AlphaFoldDB" id="A0A8I5SZJ8"/>
<sequence>MVSILTDINLSNLVAEQYSSDYCNFRKRSDKNQDASTFCHNCNQFHLCLQYHHKIVLPWSVLAILSQLFLHITSRIRPTIYKSNKPKNIEILIGSVLNL</sequence>
<evidence type="ECO:0000313" key="2">
    <source>
        <dbReference type="Proteomes" id="UP000001595"/>
    </source>
</evidence>
<reference evidence="1" key="2">
    <citation type="submission" date="2025-08" db="UniProtKB">
        <authorList>
            <consortium name="Ensembl"/>
        </authorList>
    </citation>
    <scope>IDENTIFICATION</scope>
</reference>
<name>A0A8I5SZJ8_PONAB</name>
<reference evidence="1" key="3">
    <citation type="submission" date="2025-09" db="UniProtKB">
        <authorList>
            <consortium name="Ensembl"/>
        </authorList>
    </citation>
    <scope>IDENTIFICATION</scope>
</reference>
<dbReference type="Ensembl" id="ENSPPYT00000057288.1">
    <property type="protein sequence ID" value="ENSPPYP00000026865.1"/>
    <property type="gene ID" value="ENSPPYG00000034028.1"/>
</dbReference>